<evidence type="ECO:0000313" key="3">
    <source>
        <dbReference type="Proteomes" id="UP001218071"/>
    </source>
</evidence>
<reference evidence="2 3" key="1">
    <citation type="submission" date="2020-10" db="EMBL/GenBank/DDBJ databases">
        <title>Complete genome sequence of Corynebacterium jeddahense DSM 45997, type strain of Corynebacterium jeddahense.</title>
        <authorList>
            <person name="Busche T."/>
            <person name="Kalinowski J."/>
            <person name="Ruckert C."/>
        </authorList>
    </citation>
    <scope>NUCLEOTIDE SEQUENCE [LARGE SCALE GENOMIC DNA]</scope>
    <source>
        <strain evidence="2 3">DSM 45997</strain>
    </source>
</reference>
<dbReference type="Proteomes" id="UP001218071">
    <property type="component" value="Chromosome"/>
</dbReference>
<accession>A0ABY7UKE2</accession>
<dbReference type="EMBL" id="CP063194">
    <property type="protein sequence ID" value="WCZ39205.1"/>
    <property type="molecule type" value="Genomic_DNA"/>
</dbReference>
<feature type="transmembrane region" description="Helical" evidence="1">
    <location>
        <begin position="26"/>
        <end position="46"/>
    </location>
</feature>
<keyword evidence="1" id="KW-0472">Membrane</keyword>
<keyword evidence="3" id="KW-1185">Reference proteome</keyword>
<sequence>MSAIVGSPGVRGVKEGVALAGLGNPVLVIILCLVAGLLVGGVWASYQNGSKALTVVLAALAAMAVLFAVLTLAQVM</sequence>
<organism evidence="2 3">
    <name type="scientific">Corynebacterium jeddahense</name>
    <dbReference type="NCBI Taxonomy" id="1414719"/>
    <lineage>
        <taxon>Bacteria</taxon>
        <taxon>Bacillati</taxon>
        <taxon>Actinomycetota</taxon>
        <taxon>Actinomycetes</taxon>
        <taxon>Mycobacteriales</taxon>
        <taxon>Corynebacteriaceae</taxon>
        <taxon>Corynebacterium</taxon>
    </lineage>
</organism>
<keyword evidence="1" id="KW-0812">Transmembrane</keyword>
<feature type="transmembrane region" description="Helical" evidence="1">
    <location>
        <begin position="53"/>
        <end position="73"/>
    </location>
</feature>
<keyword evidence="1" id="KW-1133">Transmembrane helix</keyword>
<evidence type="ECO:0008006" key="4">
    <source>
        <dbReference type="Google" id="ProtNLM"/>
    </source>
</evidence>
<name>A0ABY7UKE2_9CORY</name>
<gene>
    <name evidence="2" type="ORF">CJEDD_08060</name>
</gene>
<protein>
    <recommendedName>
        <fullName evidence="4">Secreted protein</fullName>
    </recommendedName>
</protein>
<proteinExistence type="predicted"/>
<evidence type="ECO:0000256" key="1">
    <source>
        <dbReference type="SAM" id="Phobius"/>
    </source>
</evidence>
<evidence type="ECO:0000313" key="2">
    <source>
        <dbReference type="EMBL" id="WCZ39205.1"/>
    </source>
</evidence>